<feature type="region of interest" description="Disordered" evidence="18">
    <location>
        <begin position="339"/>
        <end position="400"/>
    </location>
</feature>
<keyword evidence="10" id="KW-0969">Cilium</keyword>
<keyword evidence="7 16" id="KW-0067">ATP-binding</keyword>
<dbReference type="InterPro" id="IPR000719">
    <property type="entry name" value="Prot_kinase_dom"/>
</dbReference>
<keyword evidence="6 16" id="KW-0547">Nucleotide-binding</keyword>
<evidence type="ECO:0000256" key="16">
    <source>
        <dbReference type="PROSITE-ProRule" id="PRU10141"/>
    </source>
</evidence>
<feature type="compositionally biased region" description="Polar residues" evidence="18">
    <location>
        <begin position="87"/>
        <end position="96"/>
    </location>
</feature>
<feature type="compositionally biased region" description="Polar residues" evidence="18">
    <location>
        <begin position="159"/>
        <end position="173"/>
    </location>
</feature>
<keyword evidence="20" id="KW-0808">Transferase</keyword>
<reference evidence="20" key="1">
    <citation type="journal article" date="2011" name="PLoS Biol.">
        <title>Gene gain and loss during evolution of obligate parasitism in the white rust pathogen of Arabidopsis thaliana.</title>
        <authorList>
            <person name="Kemen E."/>
            <person name="Gardiner A."/>
            <person name="Schultz-Larsen T."/>
            <person name="Kemen A.C."/>
            <person name="Balmuth A.L."/>
            <person name="Robert-Seilaniantz A."/>
            <person name="Bailey K."/>
            <person name="Holub E."/>
            <person name="Studholme D.J."/>
            <person name="Maclean D."/>
            <person name="Jones J.D."/>
        </authorList>
    </citation>
    <scope>NUCLEOTIDE SEQUENCE</scope>
</reference>
<dbReference type="Pfam" id="PF00069">
    <property type="entry name" value="Pkinase"/>
    <property type="match status" value="1"/>
</dbReference>
<sequence length="1213" mass="138286">MRISTDEYHRKLEMPVEIEKSSVVRRQDNQVYLGSSMEREVGYDPFERAHHELQGGSANSALQRLANSLVSTELHRSDSGRSLRLRPSNNSAEQTITAHCLTPRAPRGVRPGGRRPQGATVMVPHQTCMAFKLDNNSNNTQVTKDDISSDDEEPESISATKTSNSSNSGNQKAQEGALEKRRSSFSIATHILAQLQEDKLSKAEYPTEALRYSGTISENGLAECDDGASRICDIKCETPKTPPMSCVSSEPEKNTPNSLYTFSLWSNAIKRPILPEAVGARNDVEPDMIDQIITQRPRPRCYSSEAIPTASTAEVVLPLEEKGLKDARDMIARLRTDDNKSTASFMAGTPQNSSPTSREMSLTRSMSPKISKSSMFVRTSSSLPTSAPVLPPRSTSLDSTIGKTTEAFPKLQSSEPLDPVYGNQKTSHHSQRHSLGTGSITEWKRGTLIGEGTFGKVYMGLNIATGELFAMKEVEVRASSLNEHSDPIKQLYKLGEEISLMENLDHSHIVRYKGSHRNDNIFYIFMEYVPGGTIASMLKQFDAFSEPLIRIFVRQIVAGVAYLHRMGIVHRDIKGANVLVNEQGVAKLADFGCSKQLTDIQSTSLEESLRSIRGSVPWMAPEVVKQTGHDYKADIWSIGATMIEMATAKYPWPDSNNSWSTMLAIANATEPPPFPPNLSQQGTQFLKQCMRIDPAVCCENDRFQVITGSLPAIFLEQKNPLSESSRDSMSFLSYPTGVRMTAQNVEKLQARRRCQEQDALSLRNFTNSNQIQVTEHQAEASVAYKRRSNQTAQFTAERILEQTEEQAAEEKARRLRETQQNELVAQTLEAQKRAKEQKEREIQRICESSEDIHELQAILKTAYMNKERATQQLEKETLHTIEKQRQVAMEQQMEYDRQKALVERENEEILRKVQAQKASQVLQQQMLDRRELEKESREVAELERQRIEELVRQIELEDLAEIEKRNHQRIQTRQMIMQTQQERAAVLRSQAEKDRQQEERILEYQQQVAAREAAAKASTEHRKAAQDATFKAIETEIKAKMRQDEEMEQLRDELWEEEMYQKKKEQDGAKQAAKRQAKEVMMTSNAEQVRYKQEIQARQKAEEEAFNQSLKQKFKSEARRDMELAIFRRKQKEEFQREIADQKAYKQRMILQQVEIERREREAEENEEAYRRQVIEEAKRRLLEQHAEALEGYLPKHLLRPGSGRMETSRFGS</sequence>
<feature type="region of interest" description="Disordered" evidence="18">
    <location>
        <begin position="1062"/>
        <end position="1084"/>
    </location>
</feature>
<evidence type="ECO:0000256" key="13">
    <source>
        <dbReference type="ARBA" id="ARBA00023254"/>
    </source>
</evidence>
<gene>
    <name evidence="20" type="primary">AlNc14C23G2382</name>
    <name evidence="20" type="ORF">ALNC14_027680</name>
</gene>
<evidence type="ECO:0000256" key="12">
    <source>
        <dbReference type="ARBA" id="ARBA00023242"/>
    </source>
</evidence>
<evidence type="ECO:0000256" key="15">
    <source>
        <dbReference type="ARBA" id="ARBA00046114"/>
    </source>
</evidence>
<dbReference type="InterPro" id="IPR011009">
    <property type="entry name" value="Kinase-like_dom_sf"/>
</dbReference>
<dbReference type="PANTHER" id="PTHR19265">
    <property type="entry name" value="MEIOSIS-SPECIFIC NUCLEAR STRUCTURAL PROTEIN 1"/>
    <property type="match status" value="1"/>
</dbReference>
<feature type="domain" description="Protein kinase" evidence="19">
    <location>
        <begin position="443"/>
        <end position="715"/>
    </location>
</feature>
<keyword evidence="14" id="KW-0966">Cell projection</keyword>
<evidence type="ECO:0000256" key="9">
    <source>
        <dbReference type="ARBA" id="ARBA00023054"/>
    </source>
</evidence>
<feature type="compositionally biased region" description="Polar residues" evidence="18">
    <location>
        <begin position="341"/>
        <end position="385"/>
    </location>
</feature>
<dbReference type="GO" id="GO:0005524">
    <property type="term" value="F:ATP binding"/>
    <property type="evidence" value="ECO:0007669"/>
    <property type="project" value="UniProtKB-UniRule"/>
</dbReference>
<evidence type="ECO:0000313" key="20">
    <source>
        <dbReference type="EMBL" id="CCA16625.1"/>
    </source>
</evidence>
<evidence type="ECO:0000256" key="3">
    <source>
        <dbReference type="ARBA" id="ARBA00009158"/>
    </source>
</evidence>
<comment type="subcellular location">
    <subcellularLocation>
        <location evidence="2">Cytoplasm</location>
        <location evidence="2">Cytoskeleton</location>
        <location evidence="2">Flagellum axoneme</location>
    </subcellularLocation>
    <subcellularLocation>
        <location evidence="1">Nucleus</location>
    </subcellularLocation>
</comment>
<keyword evidence="12" id="KW-0539">Nucleus</keyword>
<evidence type="ECO:0000256" key="10">
    <source>
        <dbReference type="ARBA" id="ARBA00023069"/>
    </source>
</evidence>
<evidence type="ECO:0000256" key="7">
    <source>
        <dbReference type="ARBA" id="ARBA00022840"/>
    </source>
</evidence>
<feature type="coiled-coil region" evidence="17">
    <location>
        <begin position="888"/>
        <end position="997"/>
    </location>
</feature>
<dbReference type="HOGENOM" id="CLU_269524_0_0_1"/>
<dbReference type="PROSITE" id="PS00108">
    <property type="entry name" value="PROTEIN_KINASE_ST"/>
    <property type="match status" value="1"/>
</dbReference>
<dbReference type="InterPro" id="IPR026504">
    <property type="entry name" value="MNS1"/>
</dbReference>
<keyword evidence="11" id="KW-0206">Cytoskeleton</keyword>
<evidence type="ECO:0000256" key="6">
    <source>
        <dbReference type="ARBA" id="ARBA00022741"/>
    </source>
</evidence>
<comment type="function">
    <text evidence="15">Microtubule inner protein (MIP) part of the dynein-decorated doublet microtubules (DMTs) in cilia axoneme, which is required for motile cilia beating. May play a role in the control of meiotic division and germ cell differentiation through regulation of pairing and recombination during meiosis. Required for sperm flagella assembly. May play a role in the assembly and function of the outer dynein arm-docking complex (ODA-DC). ODA-DC mediates outer dynein arms (ODA) binding onto the axonemal doublet microtubules.</text>
</comment>
<evidence type="ECO:0000256" key="14">
    <source>
        <dbReference type="ARBA" id="ARBA00023273"/>
    </source>
</evidence>
<reference evidence="20" key="2">
    <citation type="submission" date="2011-02" db="EMBL/GenBank/DDBJ databases">
        <authorList>
            <person name="MacLean D."/>
        </authorList>
    </citation>
    <scope>NUCLEOTIDE SEQUENCE</scope>
</reference>
<dbReference type="GO" id="GO:0004672">
    <property type="term" value="F:protein kinase activity"/>
    <property type="evidence" value="ECO:0007669"/>
    <property type="project" value="InterPro"/>
</dbReference>
<evidence type="ECO:0000256" key="8">
    <source>
        <dbReference type="ARBA" id="ARBA00022846"/>
    </source>
</evidence>
<dbReference type="GO" id="GO:0051321">
    <property type="term" value="P:meiotic cell cycle"/>
    <property type="evidence" value="ECO:0007669"/>
    <property type="project" value="UniProtKB-KW"/>
</dbReference>
<dbReference type="GO" id="GO:0005634">
    <property type="term" value="C:nucleus"/>
    <property type="evidence" value="ECO:0007669"/>
    <property type="project" value="UniProtKB-SubCell"/>
</dbReference>
<keyword evidence="20" id="KW-0418">Kinase</keyword>
<evidence type="ECO:0000256" key="11">
    <source>
        <dbReference type="ARBA" id="ARBA00023212"/>
    </source>
</evidence>
<dbReference type="CDD" id="cd06606">
    <property type="entry name" value="STKc_MAPKKK"/>
    <property type="match status" value="1"/>
</dbReference>
<feature type="binding site" evidence="16">
    <location>
        <position position="472"/>
    </location>
    <ligand>
        <name>ATP</name>
        <dbReference type="ChEBI" id="CHEBI:30616"/>
    </ligand>
</feature>
<dbReference type="PANTHER" id="PTHR19265:SF0">
    <property type="entry name" value="MEIOSIS-SPECIFIC NUCLEAR STRUCTURAL PROTEIN 1"/>
    <property type="match status" value="1"/>
</dbReference>
<evidence type="ECO:0000256" key="17">
    <source>
        <dbReference type="SAM" id="Coils"/>
    </source>
</evidence>
<dbReference type="Pfam" id="PF13868">
    <property type="entry name" value="TPH"/>
    <property type="match status" value="1"/>
</dbReference>
<accession>F0W683</accession>
<keyword evidence="13" id="KW-0469">Meiosis</keyword>
<dbReference type="PROSITE" id="PS00107">
    <property type="entry name" value="PROTEIN_KINASE_ATP"/>
    <property type="match status" value="1"/>
</dbReference>
<feature type="coiled-coil region" evidence="17">
    <location>
        <begin position="800"/>
        <end position="848"/>
    </location>
</feature>
<comment type="similarity">
    <text evidence="3">Belongs to the MNS1 family.</text>
</comment>
<protein>
    <recommendedName>
        <fullName evidence="4">Meiosis-specific nuclear structural protein 1</fullName>
    </recommendedName>
</protein>
<evidence type="ECO:0000256" key="4">
    <source>
        <dbReference type="ARBA" id="ARBA00014813"/>
    </source>
</evidence>
<name>F0W683_9STRA</name>
<dbReference type="PROSITE" id="PS50011">
    <property type="entry name" value="PROTEIN_KINASE_DOM"/>
    <property type="match status" value="1"/>
</dbReference>
<dbReference type="Gene3D" id="1.10.510.10">
    <property type="entry name" value="Transferase(Phosphotransferase) domain 1"/>
    <property type="match status" value="1"/>
</dbReference>
<evidence type="ECO:0000256" key="2">
    <source>
        <dbReference type="ARBA" id="ARBA00004611"/>
    </source>
</evidence>
<dbReference type="EMBL" id="FR824068">
    <property type="protein sequence ID" value="CCA16625.1"/>
    <property type="molecule type" value="Genomic_DNA"/>
</dbReference>
<evidence type="ECO:0000256" key="5">
    <source>
        <dbReference type="ARBA" id="ARBA00022490"/>
    </source>
</evidence>
<keyword evidence="5" id="KW-0963">Cytoplasm</keyword>
<dbReference type="SMART" id="SM00220">
    <property type="entry name" value="S_TKc"/>
    <property type="match status" value="1"/>
</dbReference>
<keyword evidence="9 17" id="KW-0175">Coiled coil</keyword>
<dbReference type="InterPro" id="IPR043597">
    <property type="entry name" value="TPH_dom"/>
</dbReference>
<dbReference type="SUPFAM" id="SSF56112">
    <property type="entry name" value="Protein kinase-like (PK-like)"/>
    <property type="match status" value="1"/>
</dbReference>
<feature type="region of interest" description="Disordered" evidence="18">
    <location>
        <begin position="132"/>
        <end position="181"/>
    </location>
</feature>
<evidence type="ECO:0000259" key="19">
    <source>
        <dbReference type="PROSITE" id="PS50011"/>
    </source>
</evidence>
<evidence type="ECO:0000256" key="18">
    <source>
        <dbReference type="SAM" id="MobiDB-lite"/>
    </source>
</evidence>
<dbReference type="InterPro" id="IPR008271">
    <property type="entry name" value="Ser/Thr_kinase_AS"/>
</dbReference>
<feature type="region of interest" description="Disordered" evidence="18">
    <location>
        <begin position="73"/>
        <end position="96"/>
    </location>
</feature>
<evidence type="ECO:0000256" key="1">
    <source>
        <dbReference type="ARBA" id="ARBA00004123"/>
    </source>
</evidence>
<dbReference type="InterPro" id="IPR017441">
    <property type="entry name" value="Protein_kinase_ATP_BS"/>
</dbReference>
<organism evidence="20">
    <name type="scientific">Albugo laibachii Nc14</name>
    <dbReference type="NCBI Taxonomy" id="890382"/>
    <lineage>
        <taxon>Eukaryota</taxon>
        <taxon>Sar</taxon>
        <taxon>Stramenopiles</taxon>
        <taxon>Oomycota</taxon>
        <taxon>Peronosporomycetes</taxon>
        <taxon>Albuginales</taxon>
        <taxon>Albuginaceae</taxon>
        <taxon>Albugo</taxon>
    </lineage>
</organism>
<keyword evidence="8" id="KW-0282">Flagellum</keyword>
<proteinExistence type="inferred from homology"/>
<dbReference type="AlphaFoldDB" id="F0W683"/>